<dbReference type="PANTHER" id="PTHR43133:SF25">
    <property type="entry name" value="RNA POLYMERASE SIGMA FACTOR RFAY-RELATED"/>
    <property type="match status" value="1"/>
</dbReference>
<keyword evidence="8" id="KW-1185">Reference proteome</keyword>
<dbReference type="PANTHER" id="PTHR43133">
    <property type="entry name" value="RNA POLYMERASE ECF-TYPE SIGMA FACTO"/>
    <property type="match status" value="1"/>
</dbReference>
<keyword evidence="2" id="KW-0805">Transcription regulation</keyword>
<evidence type="ECO:0000259" key="6">
    <source>
        <dbReference type="Pfam" id="PF08281"/>
    </source>
</evidence>
<dbReference type="NCBIfam" id="TIGR02937">
    <property type="entry name" value="sigma70-ECF"/>
    <property type="match status" value="1"/>
</dbReference>
<dbReference type="SUPFAM" id="SSF88946">
    <property type="entry name" value="Sigma2 domain of RNA polymerase sigma factors"/>
    <property type="match status" value="1"/>
</dbReference>
<dbReference type="OrthoDB" id="9803470at2"/>
<dbReference type="InterPro" id="IPR013324">
    <property type="entry name" value="RNA_pol_sigma_r3/r4-like"/>
</dbReference>
<dbReference type="InterPro" id="IPR036388">
    <property type="entry name" value="WH-like_DNA-bd_sf"/>
</dbReference>
<dbReference type="Gene3D" id="1.10.1740.10">
    <property type="match status" value="1"/>
</dbReference>
<dbReference type="EMBL" id="SJSK01000005">
    <property type="protein sequence ID" value="TCC88567.1"/>
    <property type="molecule type" value="Genomic_DNA"/>
</dbReference>
<evidence type="ECO:0000256" key="3">
    <source>
        <dbReference type="ARBA" id="ARBA00023082"/>
    </source>
</evidence>
<evidence type="ECO:0000313" key="7">
    <source>
        <dbReference type="EMBL" id="TCC88567.1"/>
    </source>
</evidence>
<dbReference type="GO" id="GO:0006352">
    <property type="term" value="P:DNA-templated transcription initiation"/>
    <property type="evidence" value="ECO:0007669"/>
    <property type="project" value="InterPro"/>
</dbReference>
<dbReference type="InterPro" id="IPR014284">
    <property type="entry name" value="RNA_pol_sigma-70_dom"/>
</dbReference>
<name>A0A4R0MPV4_9SPHI</name>
<sequence>MEAQLYNQLLNDHTPMLRTFAYRFTRDNEEVDDLMQDTMIKAIKNYGQFKEGTNIKAWLFTILRNTFINEYRRNTRKNALITTEKEISSAHLSQSATSNAGEANFAMADIQKALASIPEHYRIPFVKYFEGYKYEEIAVELNIPIGTVKTRIHMARQILQKKLKPYRSAV</sequence>
<dbReference type="InterPro" id="IPR039425">
    <property type="entry name" value="RNA_pol_sigma-70-like"/>
</dbReference>
<dbReference type="GO" id="GO:0003677">
    <property type="term" value="F:DNA binding"/>
    <property type="evidence" value="ECO:0007669"/>
    <property type="project" value="InterPro"/>
</dbReference>
<gene>
    <name evidence="7" type="ORF">EZ428_18170</name>
</gene>
<comment type="similarity">
    <text evidence="1">Belongs to the sigma-70 factor family. ECF subfamily.</text>
</comment>
<feature type="domain" description="RNA polymerase sigma-70 region 2" evidence="5">
    <location>
        <begin position="10"/>
        <end position="76"/>
    </location>
</feature>
<feature type="domain" description="RNA polymerase sigma factor 70 region 4 type 2" evidence="6">
    <location>
        <begin position="109"/>
        <end position="157"/>
    </location>
</feature>
<dbReference type="Pfam" id="PF04542">
    <property type="entry name" value="Sigma70_r2"/>
    <property type="match status" value="1"/>
</dbReference>
<dbReference type="InterPro" id="IPR013249">
    <property type="entry name" value="RNA_pol_sigma70_r4_t2"/>
</dbReference>
<dbReference type="AlphaFoldDB" id="A0A4R0MPV4"/>
<keyword evidence="4" id="KW-0804">Transcription</keyword>
<comment type="caution">
    <text evidence="7">The sequence shown here is derived from an EMBL/GenBank/DDBJ whole genome shotgun (WGS) entry which is preliminary data.</text>
</comment>
<keyword evidence="3" id="KW-0731">Sigma factor</keyword>
<dbReference type="InterPro" id="IPR007627">
    <property type="entry name" value="RNA_pol_sigma70_r2"/>
</dbReference>
<dbReference type="GO" id="GO:0016987">
    <property type="term" value="F:sigma factor activity"/>
    <property type="evidence" value="ECO:0007669"/>
    <property type="project" value="UniProtKB-KW"/>
</dbReference>
<evidence type="ECO:0000256" key="2">
    <source>
        <dbReference type="ARBA" id="ARBA00023015"/>
    </source>
</evidence>
<evidence type="ECO:0000256" key="4">
    <source>
        <dbReference type="ARBA" id="ARBA00023163"/>
    </source>
</evidence>
<evidence type="ECO:0000256" key="1">
    <source>
        <dbReference type="ARBA" id="ARBA00010641"/>
    </source>
</evidence>
<dbReference type="Proteomes" id="UP000292884">
    <property type="component" value="Unassembled WGS sequence"/>
</dbReference>
<evidence type="ECO:0000259" key="5">
    <source>
        <dbReference type="Pfam" id="PF04542"/>
    </source>
</evidence>
<evidence type="ECO:0000313" key="8">
    <source>
        <dbReference type="Proteomes" id="UP000292884"/>
    </source>
</evidence>
<dbReference type="RefSeq" id="WP_131554621.1">
    <property type="nucleotide sequence ID" value="NZ_SJSK01000005.1"/>
</dbReference>
<organism evidence="7 8">
    <name type="scientific">Pedobacter frigiditerrae</name>
    <dbReference type="NCBI Taxonomy" id="2530452"/>
    <lineage>
        <taxon>Bacteria</taxon>
        <taxon>Pseudomonadati</taxon>
        <taxon>Bacteroidota</taxon>
        <taxon>Sphingobacteriia</taxon>
        <taxon>Sphingobacteriales</taxon>
        <taxon>Sphingobacteriaceae</taxon>
        <taxon>Pedobacter</taxon>
    </lineage>
</organism>
<dbReference type="InterPro" id="IPR013325">
    <property type="entry name" value="RNA_pol_sigma_r2"/>
</dbReference>
<dbReference type="Gene3D" id="1.10.10.10">
    <property type="entry name" value="Winged helix-like DNA-binding domain superfamily/Winged helix DNA-binding domain"/>
    <property type="match status" value="1"/>
</dbReference>
<reference evidence="7 8" key="1">
    <citation type="submission" date="2019-02" db="EMBL/GenBank/DDBJ databases">
        <title>Pedobacter sp. RP-1-13 sp. nov., isolated from Arctic soil.</title>
        <authorList>
            <person name="Dahal R.H."/>
        </authorList>
    </citation>
    <scope>NUCLEOTIDE SEQUENCE [LARGE SCALE GENOMIC DNA]</scope>
    <source>
        <strain evidence="7 8">RP-1-13</strain>
    </source>
</reference>
<proteinExistence type="inferred from homology"/>
<dbReference type="SUPFAM" id="SSF88659">
    <property type="entry name" value="Sigma3 and sigma4 domains of RNA polymerase sigma factors"/>
    <property type="match status" value="1"/>
</dbReference>
<dbReference type="CDD" id="cd06171">
    <property type="entry name" value="Sigma70_r4"/>
    <property type="match status" value="1"/>
</dbReference>
<protein>
    <submittedName>
        <fullName evidence="7">Sigma-70 family RNA polymerase sigma factor</fullName>
    </submittedName>
</protein>
<accession>A0A4R0MPV4</accession>
<dbReference type="Pfam" id="PF08281">
    <property type="entry name" value="Sigma70_r4_2"/>
    <property type="match status" value="1"/>
</dbReference>